<reference evidence="3" key="1">
    <citation type="submission" date="2023-08" db="EMBL/GenBank/DDBJ databases">
        <title>A de novo genome assembly of Solanum verrucosum Schlechtendal, a Mexican diploid species geographically isolated from the other diploid A-genome species in potato relatives.</title>
        <authorList>
            <person name="Hosaka K."/>
        </authorList>
    </citation>
    <scope>NUCLEOTIDE SEQUENCE</scope>
    <source>
        <tissue evidence="3">Young leaves</tissue>
    </source>
</reference>
<evidence type="ECO:0000313" key="3">
    <source>
        <dbReference type="EMBL" id="WMV30841.1"/>
    </source>
</evidence>
<sequence>MKRVIKFGKKGKFSPCYVGPHQILRHFGNVAYELDLPSELALVHPVFNVSLLKKCIGDQTLVVPLESVSVKESLAYEDPQLKFLTIRSVLTLIIILVISAISDQLAASLVNPHLPEDNLYLSFSIGLSVSDILELARVSCQEVNLGSLVVLSIVPRLGSSLGV</sequence>
<feature type="transmembrane region" description="Helical" evidence="1">
    <location>
        <begin position="89"/>
        <end position="110"/>
    </location>
</feature>
<gene>
    <name evidence="3" type="ORF">MTR67_024226</name>
</gene>
<organism evidence="3 4">
    <name type="scientific">Solanum verrucosum</name>
    <dbReference type="NCBI Taxonomy" id="315347"/>
    <lineage>
        <taxon>Eukaryota</taxon>
        <taxon>Viridiplantae</taxon>
        <taxon>Streptophyta</taxon>
        <taxon>Embryophyta</taxon>
        <taxon>Tracheophyta</taxon>
        <taxon>Spermatophyta</taxon>
        <taxon>Magnoliopsida</taxon>
        <taxon>eudicotyledons</taxon>
        <taxon>Gunneridae</taxon>
        <taxon>Pentapetalae</taxon>
        <taxon>asterids</taxon>
        <taxon>lamiids</taxon>
        <taxon>Solanales</taxon>
        <taxon>Solanaceae</taxon>
        <taxon>Solanoideae</taxon>
        <taxon>Solaneae</taxon>
        <taxon>Solanum</taxon>
    </lineage>
</organism>
<protein>
    <recommendedName>
        <fullName evidence="2">Tf2-1-like SH3-like domain-containing protein</fullName>
    </recommendedName>
</protein>
<name>A0AAF0QWM3_SOLVR</name>
<dbReference type="EMBL" id="CP133616">
    <property type="protein sequence ID" value="WMV30841.1"/>
    <property type="molecule type" value="Genomic_DNA"/>
</dbReference>
<dbReference type="Pfam" id="PF24626">
    <property type="entry name" value="SH3_Tf2-1"/>
    <property type="match status" value="1"/>
</dbReference>
<evidence type="ECO:0000259" key="2">
    <source>
        <dbReference type="Pfam" id="PF24626"/>
    </source>
</evidence>
<keyword evidence="1" id="KW-0472">Membrane</keyword>
<keyword evidence="4" id="KW-1185">Reference proteome</keyword>
<evidence type="ECO:0000256" key="1">
    <source>
        <dbReference type="SAM" id="Phobius"/>
    </source>
</evidence>
<dbReference type="PANTHER" id="PTHR46148">
    <property type="entry name" value="CHROMO DOMAIN-CONTAINING PROTEIN"/>
    <property type="match status" value="1"/>
</dbReference>
<dbReference type="Proteomes" id="UP001234989">
    <property type="component" value="Chromosome 5"/>
</dbReference>
<feature type="domain" description="Tf2-1-like SH3-like" evidence="2">
    <location>
        <begin position="6"/>
        <end position="55"/>
    </location>
</feature>
<dbReference type="InterPro" id="IPR056924">
    <property type="entry name" value="SH3_Tf2-1"/>
</dbReference>
<proteinExistence type="predicted"/>
<keyword evidence="1" id="KW-1133">Transmembrane helix</keyword>
<dbReference type="PANTHER" id="PTHR46148:SF57">
    <property type="entry name" value="OS12G0499874 PROTEIN"/>
    <property type="match status" value="1"/>
</dbReference>
<keyword evidence="1" id="KW-0812">Transmembrane</keyword>
<accession>A0AAF0QWM3</accession>
<evidence type="ECO:0000313" key="4">
    <source>
        <dbReference type="Proteomes" id="UP001234989"/>
    </source>
</evidence>
<dbReference type="AlphaFoldDB" id="A0AAF0QWM3"/>